<dbReference type="EMBL" id="QKKF02012917">
    <property type="protein sequence ID" value="RZF43185.1"/>
    <property type="molecule type" value="Genomic_DNA"/>
</dbReference>
<evidence type="ECO:0000313" key="3">
    <source>
        <dbReference type="Proteomes" id="UP000291343"/>
    </source>
</evidence>
<feature type="compositionally biased region" description="Acidic residues" evidence="1">
    <location>
        <begin position="104"/>
        <end position="118"/>
    </location>
</feature>
<proteinExistence type="predicted"/>
<dbReference type="GO" id="GO:0003723">
    <property type="term" value="F:RNA binding"/>
    <property type="evidence" value="ECO:0007669"/>
    <property type="project" value="InterPro"/>
</dbReference>
<feature type="region of interest" description="Disordered" evidence="1">
    <location>
        <begin position="29"/>
        <end position="149"/>
    </location>
</feature>
<keyword evidence="3" id="KW-1185">Reference proteome</keyword>
<dbReference type="AlphaFoldDB" id="A0A482XB40"/>
<gene>
    <name evidence="2" type="ORF">LSTR_LSTR015036</name>
</gene>
<sequence>MTNRMKQHWLLLRKGSIRHMVMETITLDDTDEEEPKLPELSSNMLKDNKVAEPKSAPWKSTMKGSCIEISSDEDDNDDDDGAKSLALQDFETSSHPENIITISSEDDDGQDDDDDDDGQNLFGSQSGKTTGGQRNFRNDFGSPFGQSLSSGGDVDSVEFAVPRAAVGVVIGKGSDMIQRETGARVQFQRGWRMIR</sequence>
<protein>
    <recommendedName>
        <fullName evidence="4">K Homology domain-containing protein</fullName>
    </recommendedName>
</protein>
<organism evidence="2 3">
    <name type="scientific">Laodelphax striatellus</name>
    <name type="common">Small brown planthopper</name>
    <name type="synonym">Delphax striatella</name>
    <dbReference type="NCBI Taxonomy" id="195883"/>
    <lineage>
        <taxon>Eukaryota</taxon>
        <taxon>Metazoa</taxon>
        <taxon>Ecdysozoa</taxon>
        <taxon>Arthropoda</taxon>
        <taxon>Hexapoda</taxon>
        <taxon>Insecta</taxon>
        <taxon>Pterygota</taxon>
        <taxon>Neoptera</taxon>
        <taxon>Paraneoptera</taxon>
        <taxon>Hemiptera</taxon>
        <taxon>Auchenorrhyncha</taxon>
        <taxon>Fulgoroidea</taxon>
        <taxon>Delphacidae</taxon>
        <taxon>Criomorphinae</taxon>
        <taxon>Laodelphax</taxon>
    </lineage>
</organism>
<dbReference type="Gene3D" id="3.30.1370.10">
    <property type="entry name" value="K Homology domain, type 1"/>
    <property type="match status" value="1"/>
</dbReference>
<dbReference type="Proteomes" id="UP000291343">
    <property type="component" value="Unassembled WGS sequence"/>
</dbReference>
<dbReference type="OrthoDB" id="5204190at2759"/>
<reference evidence="2 3" key="1">
    <citation type="journal article" date="2017" name="Gigascience">
        <title>Genome sequence of the small brown planthopper, Laodelphax striatellus.</title>
        <authorList>
            <person name="Zhu J."/>
            <person name="Jiang F."/>
            <person name="Wang X."/>
            <person name="Yang P."/>
            <person name="Bao Y."/>
            <person name="Zhao W."/>
            <person name="Wang W."/>
            <person name="Lu H."/>
            <person name="Wang Q."/>
            <person name="Cui N."/>
            <person name="Li J."/>
            <person name="Chen X."/>
            <person name="Luo L."/>
            <person name="Yu J."/>
            <person name="Kang L."/>
            <person name="Cui F."/>
        </authorList>
    </citation>
    <scope>NUCLEOTIDE SEQUENCE [LARGE SCALE GENOMIC DNA]</scope>
    <source>
        <strain evidence="2">Lst14</strain>
    </source>
</reference>
<dbReference type="InterPro" id="IPR036612">
    <property type="entry name" value="KH_dom_type_1_sf"/>
</dbReference>
<comment type="caution">
    <text evidence="2">The sequence shown here is derived from an EMBL/GenBank/DDBJ whole genome shotgun (WGS) entry which is preliminary data.</text>
</comment>
<feature type="compositionally biased region" description="Polar residues" evidence="1">
    <location>
        <begin position="121"/>
        <end position="135"/>
    </location>
</feature>
<evidence type="ECO:0000313" key="2">
    <source>
        <dbReference type="EMBL" id="RZF43185.1"/>
    </source>
</evidence>
<accession>A0A482XB40</accession>
<evidence type="ECO:0000256" key="1">
    <source>
        <dbReference type="SAM" id="MobiDB-lite"/>
    </source>
</evidence>
<feature type="compositionally biased region" description="Polar residues" evidence="1">
    <location>
        <begin position="90"/>
        <end position="103"/>
    </location>
</feature>
<feature type="compositionally biased region" description="Acidic residues" evidence="1">
    <location>
        <begin position="70"/>
        <end position="80"/>
    </location>
</feature>
<evidence type="ECO:0008006" key="4">
    <source>
        <dbReference type="Google" id="ProtNLM"/>
    </source>
</evidence>
<dbReference type="InParanoid" id="A0A482XB40"/>
<name>A0A482XB40_LAOST</name>